<reference evidence="1" key="1">
    <citation type="journal article" date="2007" name="Microbiology">
        <title>Comparative analysis of the Corynebacterium glutamicum group and complete genome sequence of strain R.</title>
        <authorList>
            <person name="Yukawa H."/>
            <person name="Omumasaba C.A."/>
            <person name="Nonaka H."/>
            <person name="Kos P."/>
            <person name="Okai N."/>
            <person name="Suzuki N."/>
            <person name="Suda M."/>
            <person name="Tsuge Y."/>
            <person name="Watanabe J."/>
            <person name="Ikeda Y."/>
            <person name="Vertes A.A."/>
            <person name="Inui M."/>
        </authorList>
    </citation>
    <scope>NUCLEOTIDE SEQUENCE</scope>
    <source>
        <strain evidence="1">R</strain>
    </source>
</reference>
<evidence type="ECO:0000313" key="1">
    <source>
        <dbReference type="EMBL" id="BAF53399.1"/>
    </source>
</evidence>
<dbReference type="KEGG" id="cgt:cgR_0435"/>
<dbReference type="EMBL" id="AP009044">
    <property type="protein sequence ID" value="BAF53399.1"/>
    <property type="molecule type" value="Genomic_DNA"/>
</dbReference>
<sequence>MANGIHITGVVKGETASLIKELNCGVVVDPEDPEALALSWKRLLNDRSQLQVSDTAREWVVTQRDEVVPQELYAFLSKLGIE</sequence>
<name>A0AB72V827_CORGB</name>
<accession>A0AB72V827</accession>
<gene>
    <name evidence="1" type="ordered locus">cgR_0435</name>
</gene>
<protein>
    <submittedName>
        <fullName evidence="1">Uncharacterized protein</fullName>
    </submittedName>
</protein>
<proteinExistence type="predicted"/>
<dbReference type="Proteomes" id="UP000006698">
    <property type="component" value="Chromosome"/>
</dbReference>
<organism evidence="1">
    <name type="scientific">Corynebacterium glutamicum (strain R)</name>
    <dbReference type="NCBI Taxonomy" id="340322"/>
    <lineage>
        <taxon>Bacteria</taxon>
        <taxon>Bacillati</taxon>
        <taxon>Actinomycetota</taxon>
        <taxon>Actinomycetes</taxon>
        <taxon>Mycobacteriales</taxon>
        <taxon>Corynebacteriaceae</taxon>
        <taxon>Corynebacterium</taxon>
    </lineage>
</organism>
<dbReference type="AlphaFoldDB" id="A0AB72V827"/>